<accession>A0A679J1C3</accession>
<name>A0A679J1C3_9HYPH</name>
<sequence>MRNLLTLVVLGFVGFVLVAMFVAPTQPDLRAWYLKNACEHLDKVSAKICDPMRQNGGQAL</sequence>
<protein>
    <submittedName>
        <fullName evidence="1">Uncharacterized protein</fullName>
    </submittedName>
</protein>
<organism evidence="1">
    <name type="scientific">Methylobacterium bullatum</name>
    <dbReference type="NCBI Taxonomy" id="570505"/>
    <lineage>
        <taxon>Bacteria</taxon>
        <taxon>Pseudomonadati</taxon>
        <taxon>Pseudomonadota</taxon>
        <taxon>Alphaproteobacteria</taxon>
        <taxon>Hyphomicrobiales</taxon>
        <taxon>Methylobacteriaceae</taxon>
        <taxon>Methylobacterium</taxon>
    </lineage>
</organism>
<dbReference type="EMBL" id="LR743504">
    <property type="protein sequence ID" value="CAA2104975.1"/>
    <property type="molecule type" value="Genomic_DNA"/>
</dbReference>
<proteinExistence type="predicted"/>
<evidence type="ECO:0000313" key="1">
    <source>
        <dbReference type="EMBL" id="CAA2104975.1"/>
    </source>
</evidence>
<gene>
    <name evidence="1" type="ORF">MBUL_02963</name>
</gene>
<reference evidence="1" key="1">
    <citation type="submission" date="2019-12" db="EMBL/GenBank/DDBJ databases">
        <authorList>
            <person name="Cremers G."/>
        </authorList>
    </citation>
    <scope>NUCLEOTIDE SEQUENCE</scope>
    <source>
        <strain evidence="1">Mbul1</strain>
    </source>
</reference>
<dbReference type="AlphaFoldDB" id="A0A679J1C3"/>